<feature type="binding site" evidence="12">
    <location>
        <position position="187"/>
    </location>
    <ligand>
        <name>Zn(2+)</name>
        <dbReference type="ChEBI" id="CHEBI:29105"/>
    </ligand>
</feature>
<dbReference type="PRINTS" id="PR00983">
    <property type="entry name" value="TRNASYNTHCYS"/>
</dbReference>
<dbReference type="InterPro" id="IPR014729">
    <property type="entry name" value="Rossmann-like_a/b/a_fold"/>
</dbReference>
<evidence type="ECO:0000256" key="2">
    <source>
        <dbReference type="ARBA" id="ARBA00005594"/>
    </source>
</evidence>
<dbReference type="PANTHER" id="PTHR10890">
    <property type="entry name" value="CYSTEINYL-TRNA SYNTHETASE"/>
    <property type="match status" value="1"/>
</dbReference>
<dbReference type="Proteomes" id="UP000231480">
    <property type="component" value="Unassembled WGS sequence"/>
</dbReference>
<evidence type="ECO:0000256" key="8">
    <source>
        <dbReference type="ARBA" id="ARBA00022833"/>
    </source>
</evidence>
<keyword evidence="6 12" id="KW-0479">Metal-binding</keyword>
<dbReference type="GO" id="GO:0005737">
    <property type="term" value="C:cytoplasm"/>
    <property type="evidence" value="ECO:0007669"/>
    <property type="project" value="UniProtKB-SubCell"/>
</dbReference>
<dbReference type="InterPro" id="IPR056411">
    <property type="entry name" value="CysS_C"/>
</dbReference>
<dbReference type="NCBIfam" id="TIGR00435">
    <property type="entry name" value="cysS"/>
    <property type="match status" value="1"/>
</dbReference>
<evidence type="ECO:0000259" key="14">
    <source>
        <dbReference type="Pfam" id="PF09190"/>
    </source>
</evidence>
<feature type="binding site" evidence="12">
    <location>
        <position position="248"/>
    </location>
    <ligand>
        <name>ATP</name>
        <dbReference type="ChEBI" id="CHEBI:30616"/>
    </ligand>
</feature>
<dbReference type="InterPro" id="IPR015803">
    <property type="entry name" value="Cys-tRNA-ligase"/>
</dbReference>
<dbReference type="HAMAP" id="MF_00041">
    <property type="entry name" value="Cys_tRNA_synth"/>
    <property type="match status" value="1"/>
</dbReference>
<feature type="domain" description="tRNA synthetases class I catalytic" evidence="13">
    <location>
        <begin position="16"/>
        <end position="292"/>
    </location>
</feature>
<name>A0A2G9YCS5_9BACT</name>
<comment type="caution">
    <text evidence="16">The sequence shown here is derived from an EMBL/GenBank/DDBJ whole genome shotgun (WGS) entry which is preliminary data.</text>
</comment>
<dbReference type="SUPFAM" id="SSF52374">
    <property type="entry name" value="Nucleotidylyl transferase"/>
    <property type="match status" value="1"/>
</dbReference>
<evidence type="ECO:0000256" key="4">
    <source>
        <dbReference type="ARBA" id="ARBA00022490"/>
    </source>
</evidence>
<comment type="subcellular location">
    <subcellularLocation>
        <location evidence="1 12">Cytoplasm</location>
    </subcellularLocation>
</comment>
<keyword evidence="7 12" id="KW-0547">Nucleotide-binding</keyword>
<evidence type="ECO:0000259" key="15">
    <source>
        <dbReference type="Pfam" id="PF23493"/>
    </source>
</evidence>
<dbReference type="InterPro" id="IPR032678">
    <property type="entry name" value="tRNA-synt_1_cat_dom"/>
</dbReference>
<evidence type="ECO:0000256" key="10">
    <source>
        <dbReference type="ARBA" id="ARBA00022917"/>
    </source>
</evidence>
<reference evidence="16 17" key="1">
    <citation type="submission" date="2017-09" db="EMBL/GenBank/DDBJ databases">
        <title>Depth-based differentiation of microbial function through sediment-hosted aquifers and enrichment of novel symbionts in the deep terrestrial subsurface.</title>
        <authorList>
            <person name="Probst A.J."/>
            <person name="Ladd B."/>
            <person name="Jarett J.K."/>
            <person name="Geller-Mcgrath D.E."/>
            <person name="Sieber C.M."/>
            <person name="Emerson J.B."/>
            <person name="Anantharaman K."/>
            <person name="Thomas B.C."/>
            <person name="Malmstrom R."/>
            <person name="Stieglmeier M."/>
            <person name="Klingl A."/>
            <person name="Woyke T."/>
            <person name="Ryan C.M."/>
            <person name="Banfield J.F."/>
        </authorList>
    </citation>
    <scope>NUCLEOTIDE SEQUENCE [LARGE SCALE GENOMIC DNA]</scope>
    <source>
        <strain evidence="16">CG23_combo_of_CG06-09_8_20_14_all_37_13</strain>
    </source>
</reference>
<dbReference type="GO" id="GO:0004817">
    <property type="term" value="F:cysteine-tRNA ligase activity"/>
    <property type="evidence" value="ECO:0007669"/>
    <property type="project" value="UniProtKB-UniRule"/>
</dbReference>
<feature type="domain" description="Cysteinyl-tRNA synthetase class Ia DALR" evidence="14">
    <location>
        <begin position="311"/>
        <end position="336"/>
    </location>
</feature>
<feature type="domain" description="Cysteinyl-tRNA ligase anticodon binding" evidence="15">
    <location>
        <begin position="348"/>
        <end position="388"/>
    </location>
</feature>
<dbReference type="PANTHER" id="PTHR10890:SF3">
    <property type="entry name" value="CYSTEINE--TRNA LIGASE, CYTOPLASMIC"/>
    <property type="match status" value="1"/>
</dbReference>
<comment type="cofactor">
    <cofactor evidence="12">
        <name>Zn(2+)</name>
        <dbReference type="ChEBI" id="CHEBI:29105"/>
    </cofactor>
    <text evidence="12">Binds 1 zinc ion per subunit.</text>
</comment>
<keyword evidence="11 12" id="KW-0030">Aminoacyl-tRNA synthetase</keyword>
<keyword evidence="9 12" id="KW-0067">ATP-binding</keyword>
<feature type="short sequence motif" description="'HIGH' region" evidence="12">
    <location>
        <begin position="31"/>
        <end position="41"/>
    </location>
</feature>
<evidence type="ECO:0000313" key="17">
    <source>
        <dbReference type="Proteomes" id="UP000231480"/>
    </source>
</evidence>
<dbReference type="Pfam" id="PF09190">
    <property type="entry name" value="DALR_2"/>
    <property type="match status" value="1"/>
</dbReference>
<evidence type="ECO:0000256" key="3">
    <source>
        <dbReference type="ARBA" id="ARBA00011245"/>
    </source>
</evidence>
<dbReference type="Pfam" id="PF23493">
    <property type="entry name" value="CysS_C"/>
    <property type="match status" value="1"/>
</dbReference>
<dbReference type="Pfam" id="PF01406">
    <property type="entry name" value="tRNA-synt_1e"/>
    <property type="match status" value="1"/>
</dbReference>
<keyword evidence="4 12" id="KW-0963">Cytoplasm</keyword>
<gene>
    <name evidence="12" type="primary">cysS</name>
    <name evidence="16" type="ORF">COX44_02170</name>
</gene>
<evidence type="ECO:0000256" key="1">
    <source>
        <dbReference type="ARBA" id="ARBA00004496"/>
    </source>
</evidence>
<feature type="binding site" evidence="12">
    <location>
        <position position="212"/>
    </location>
    <ligand>
        <name>Zn(2+)</name>
        <dbReference type="ChEBI" id="CHEBI:29105"/>
    </ligand>
</feature>
<dbReference type="Gene3D" id="3.40.50.620">
    <property type="entry name" value="HUPs"/>
    <property type="match status" value="1"/>
</dbReference>
<dbReference type="EC" id="6.1.1.16" evidence="12"/>
<dbReference type="InterPro" id="IPR009080">
    <property type="entry name" value="tRNAsynth_Ia_anticodon-bd"/>
</dbReference>
<evidence type="ECO:0000256" key="5">
    <source>
        <dbReference type="ARBA" id="ARBA00022598"/>
    </source>
</evidence>
<proteinExistence type="inferred from homology"/>
<evidence type="ECO:0000256" key="9">
    <source>
        <dbReference type="ARBA" id="ARBA00022840"/>
    </source>
</evidence>
<dbReference type="GO" id="GO:0006423">
    <property type="term" value="P:cysteinyl-tRNA aminoacylation"/>
    <property type="evidence" value="ECO:0007669"/>
    <property type="project" value="UniProtKB-UniRule"/>
</dbReference>
<dbReference type="GO" id="GO:0005524">
    <property type="term" value="F:ATP binding"/>
    <property type="evidence" value="ECO:0007669"/>
    <property type="project" value="UniProtKB-UniRule"/>
</dbReference>
<dbReference type="CDD" id="cd00672">
    <property type="entry name" value="CysRS_core"/>
    <property type="match status" value="1"/>
</dbReference>
<comment type="subunit">
    <text evidence="3 12">Monomer.</text>
</comment>
<dbReference type="Gene3D" id="1.20.120.1910">
    <property type="entry name" value="Cysteine-tRNA ligase, C-terminal anti-codon recognition domain"/>
    <property type="match status" value="1"/>
</dbReference>
<feature type="binding site" evidence="12">
    <location>
        <position position="29"/>
    </location>
    <ligand>
        <name>Zn(2+)</name>
        <dbReference type="ChEBI" id="CHEBI:29105"/>
    </ligand>
</feature>
<sequence length="395" mass="45692">MALKIYNSLTRKKEIFKPINFGKVLMYVCGPTVYGSSHIGHARTYIAFDIIRRYLEYKKYKVKFVMNITDIHDDIKPSTDTKKITKLFLHDMQNLNIRPADIYPRVSGHIPEIKKLVNILLDKKFAYTKDNAVYFDVSKFKDYGKLSGIKLEKSKTGTRVETDKYDRENPVDFALWKKDRPGWHIECSAMIFKHLGEQIDIHAGGMDLKFPHHENEIAQSEAATGKKPFVKYWLHAGLLYIEGRKMSKSLKNYIEVPDLLKNYDARAIRLFFASSHYRSPADFSEKNIKQAQAGLAKLDNFPEGKINIVPELDDDFNTPKALAKIFKAKKWIPELETIFGIPRKKFAIPAKIKKFIQEREQARKNKNWAEADKLRVQIEKLGFSVKDTLNGARVS</sequence>
<evidence type="ECO:0000256" key="7">
    <source>
        <dbReference type="ARBA" id="ARBA00022741"/>
    </source>
</evidence>
<accession>A0A2G9YCS5</accession>
<keyword evidence="5 12" id="KW-0436">Ligase</keyword>
<protein>
    <recommendedName>
        <fullName evidence="12">Cysteine--tRNA ligase</fullName>
        <ecNumber evidence="12">6.1.1.16</ecNumber>
    </recommendedName>
    <alternativeName>
        <fullName evidence="12">Cysteinyl-tRNA synthetase</fullName>
        <shortName evidence="12">CysRS</shortName>
    </alternativeName>
</protein>
<dbReference type="SUPFAM" id="SSF47323">
    <property type="entry name" value="Anticodon-binding domain of a subclass of class I aminoacyl-tRNA synthetases"/>
    <property type="match status" value="1"/>
</dbReference>
<keyword evidence="8 12" id="KW-0862">Zinc</keyword>
<evidence type="ECO:0000256" key="6">
    <source>
        <dbReference type="ARBA" id="ARBA00022723"/>
    </source>
</evidence>
<feature type="binding site" evidence="12">
    <location>
        <position position="216"/>
    </location>
    <ligand>
        <name>Zn(2+)</name>
        <dbReference type="ChEBI" id="CHEBI:29105"/>
    </ligand>
</feature>
<organism evidence="16 17">
    <name type="scientific">Candidatus Portnoybacteria bacterium CG23_combo_of_CG06-09_8_20_14_all_37_13</name>
    <dbReference type="NCBI Taxonomy" id="1974819"/>
    <lineage>
        <taxon>Bacteria</taxon>
        <taxon>Candidatus Portnoyibacteriota</taxon>
    </lineage>
</organism>
<evidence type="ECO:0000313" key="16">
    <source>
        <dbReference type="EMBL" id="PIP17027.1"/>
    </source>
</evidence>
<evidence type="ECO:0000256" key="12">
    <source>
        <dbReference type="HAMAP-Rule" id="MF_00041"/>
    </source>
</evidence>
<dbReference type="InterPro" id="IPR024909">
    <property type="entry name" value="Cys-tRNA/MSH_ligase"/>
</dbReference>
<comment type="catalytic activity">
    <reaction evidence="12">
        <text>tRNA(Cys) + L-cysteine + ATP = L-cysteinyl-tRNA(Cys) + AMP + diphosphate</text>
        <dbReference type="Rhea" id="RHEA:17773"/>
        <dbReference type="Rhea" id="RHEA-COMP:9661"/>
        <dbReference type="Rhea" id="RHEA-COMP:9679"/>
        <dbReference type="ChEBI" id="CHEBI:30616"/>
        <dbReference type="ChEBI" id="CHEBI:33019"/>
        <dbReference type="ChEBI" id="CHEBI:35235"/>
        <dbReference type="ChEBI" id="CHEBI:78442"/>
        <dbReference type="ChEBI" id="CHEBI:78517"/>
        <dbReference type="ChEBI" id="CHEBI:456215"/>
        <dbReference type="EC" id="6.1.1.16"/>
    </reaction>
</comment>
<keyword evidence="10 12" id="KW-0648">Protein biosynthesis</keyword>
<feature type="short sequence motif" description="'KMSKS' region" evidence="12">
    <location>
        <begin position="245"/>
        <end position="249"/>
    </location>
</feature>
<comment type="similarity">
    <text evidence="2 12">Belongs to the class-I aminoacyl-tRNA synthetase family.</text>
</comment>
<evidence type="ECO:0000256" key="11">
    <source>
        <dbReference type="ARBA" id="ARBA00023146"/>
    </source>
</evidence>
<dbReference type="AlphaFoldDB" id="A0A2G9YCS5"/>
<dbReference type="InterPro" id="IPR015273">
    <property type="entry name" value="Cys-tRNA-synt_Ia_DALR"/>
</dbReference>
<dbReference type="EMBL" id="PCRH01000047">
    <property type="protein sequence ID" value="PIP17027.1"/>
    <property type="molecule type" value="Genomic_DNA"/>
</dbReference>
<dbReference type="GO" id="GO:0008270">
    <property type="term" value="F:zinc ion binding"/>
    <property type="evidence" value="ECO:0007669"/>
    <property type="project" value="UniProtKB-UniRule"/>
</dbReference>
<evidence type="ECO:0000259" key="13">
    <source>
        <dbReference type="Pfam" id="PF01406"/>
    </source>
</evidence>